<evidence type="ECO:0000256" key="1">
    <source>
        <dbReference type="ARBA" id="ARBA00022598"/>
    </source>
</evidence>
<dbReference type="InterPro" id="IPR011761">
    <property type="entry name" value="ATP-grasp"/>
</dbReference>
<evidence type="ECO:0000256" key="4">
    <source>
        <dbReference type="PROSITE-ProRule" id="PRU00409"/>
    </source>
</evidence>
<dbReference type="Proteomes" id="UP000501240">
    <property type="component" value="Chromosome"/>
</dbReference>
<dbReference type="GO" id="GO:0016874">
    <property type="term" value="F:ligase activity"/>
    <property type="evidence" value="ECO:0007669"/>
    <property type="project" value="UniProtKB-KW"/>
</dbReference>
<evidence type="ECO:0000256" key="2">
    <source>
        <dbReference type="ARBA" id="ARBA00022741"/>
    </source>
</evidence>
<evidence type="ECO:0000259" key="5">
    <source>
        <dbReference type="PROSITE" id="PS50975"/>
    </source>
</evidence>
<dbReference type="Pfam" id="PF13535">
    <property type="entry name" value="ATP-grasp_4"/>
    <property type="match status" value="1"/>
</dbReference>
<dbReference type="PANTHER" id="PTHR43585:SF2">
    <property type="entry name" value="ATP-GRASP ENZYME FSQD"/>
    <property type="match status" value="1"/>
</dbReference>
<evidence type="ECO:0000313" key="6">
    <source>
        <dbReference type="EMBL" id="QKG19753.1"/>
    </source>
</evidence>
<keyword evidence="2 4" id="KW-0547">Nucleotide-binding</keyword>
<keyword evidence="1" id="KW-0436">Ligase</keyword>
<proteinExistence type="predicted"/>
<dbReference type="EMBL" id="CP053892">
    <property type="protein sequence ID" value="QKG19753.1"/>
    <property type="molecule type" value="Genomic_DNA"/>
</dbReference>
<reference evidence="6 7" key="1">
    <citation type="submission" date="2020-05" db="EMBL/GenBank/DDBJ databases">
        <title>Actinomadura verrucosospora NRRL-B18236 (PFL_A860) Genome sequencing and assembly.</title>
        <authorList>
            <person name="Samborskyy M."/>
        </authorList>
    </citation>
    <scope>NUCLEOTIDE SEQUENCE [LARGE SCALE GENOMIC DNA]</scope>
    <source>
        <strain evidence="6 7">NRRL:B18236</strain>
    </source>
</reference>
<keyword evidence="3 4" id="KW-0067">ATP-binding</keyword>
<sequence>MGETVTPGLVSRLRDAGPVAVLAGAESGVEVADRLAHELTPDRANVPALGSARRDKGRMVEAVAAAGLRTIRSVSGDDPGAVRAWLEAEGLRARDLVVKPAKSVGTDGVTFVPGGADWRPAFDGLLGATNCLGRRNQNVIVQEYVPGVEYVVNTFSFAGTHAVTDIARYGKVQRKAGGKTSIAVYESVRFLPFDEPGNAELISYTRGVLDAVGVRFGPAHTELMDSGGPVLIETAARIAGGGMPETARLATGDNAIGRLARYLGGGLEPRLDYRSKRSVVVVFLLPPSGGRLRNTGAYEAIRELPSCHQLQVGVRDHDVLGDETTLFASLDHGFAVLVHDDPAQTEADHARIRRIEQDVRVEPPPG</sequence>
<dbReference type="AlphaFoldDB" id="A0A7D3VQJ5"/>
<keyword evidence="7" id="KW-1185">Reference proteome</keyword>
<dbReference type="NCBIfam" id="NF005543">
    <property type="entry name" value="PRK07206.1"/>
    <property type="match status" value="1"/>
</dbReference>
<gene>
    <name evidence="6" type="ORF">ACTIVE_1389</name>
</gene>
<dbReference type="GO" id="GO:0046872">
    <property type="term" value="F:metal ion binding"/>
    <property type="evidence" value="ECO:0007669"/>
    <property type="project" value="InterPro"/>
</dbReference>
<accession>A0A7D3VQJ5</accession>
<feature type="domain" description="ATP-grasp" evidence="5">
    <location>
        <begin position="60"/>
        <end position="264"/>
    </location>
</feature>
<evidence type="ECO:0000256" key="3">
    <source>
        <dbReference type="ARBA" id="ARBA00022840"/>
    </source>
</evidence>
<dbReference type="GO" id="GO:0005524">
    <property type="term" value="F:ATP binding"/>
    <property type="evidence" value="ECO:0007669"/>
    <property type="project" value="UniProtKB-UniRule"/>
</dbReference>
<evidence type="ECO:0000313" key="7">
    <source>
        <dbReference type="Proteomes" id="UP000501240"/>
    </source>
</evidence>
<dbReference type="InterPro" id="IPR052032">
    <property type="entry name" value="ATP-dep_AA_Ligase"/>
</dbReference>
<dbReference type="SUPFAM" id="SSF56059">
    <property type="entry name" value="Glutathione synthetase ATP-binding domain-like"/>
    <property type="match status" value="1"/>
</dbReference>
<organism evidence="6 7">
    <name type="scientific">Actinomadura verrucosospora</name>
    <dbReference type="NCBI Taxonomy" id="46165"/>
    <lineage>
        <taxon>Bacteria</taxon>
        <taxon>Bacillati</taxon>
        <taxon>Actinomycetota</taxon>
        <taxon>Actinomycetes</taxon>
        <taxon>Streptosporangiales</taxon>
        <taxon>Thermomonosporaceae</taxon>
        <taxon>Actinomadura</taxon>
    </lineage>
</organism>
<name>A0A7D3VQJ5_ACTVE</name>
<dbReference type="PANTHER" id="PTHR43585">
    <property type="entry name" value="FUMIPYRROLE BIOSYNTHESIS PROTEIN C"/>
    <property type="match status" value="1"/>
</dbReference>
<protein>
    <submittedName>
        <fullName evidence="6">ATP-binding protein</fullName>
    </submittedName>
</protein>
<dbReference type="PROSITE" id="PS50975">
    <property type="entry name" value="ATP_GRASP"/>
    <property type="match status" value="1"/>
</dbReference>
<dbReference type="Gene3D" id="3.30.470.20">
    <property type="entry name" value="ATP-grasp fold, B domain"/>
    <property type="match status" value="1"/>
</dbReference>